<dbReference type="PANTHER" id="PTHR35394:SF5">
    <property type="entry name" value="DUF3176 DOMAIN-CONTAINING PROTEIN"/>
    <property type="match status" value="1"/>
</dbReference>
<proteinExistence type="predicted"/>
<keyword evidence="3" id="KW-1185">Reference proteome</keyword>
<keyword evidence="1" id="KW-1133">Transmembrane helix</keyword>
<keyword evidence="1" id="KW-0812">Transmembrane</keyword>
<dbReference type="PANTHER" id="PTHR35394">
    <property type="entry name" value="DUF3176 DOMAIN-CONTAINING PROTEIN"/>
    <property type="match status" value="1"/>
</dbReference>
<evidence type="ECO:0000256" key="1">
    <source>
        <dbReference type="SAM" id="Phobius"/>
    </source>
</evidence>
<name>A0A8H4IME3_9PEZI</name>
<accession>A0A8H4IME3</accession>
<feature type="transmembrane region" description="Helical" evidence="1">
    <location>
        <begin position="376"/>
        <end position="400"/>
    </location>
</feature>
<dbReference type="AlphaFoldDB" id="A0A8H4IME3"/>
<dbReference type="OrthoDB" id="5376804at2759"/>
<evidence type="ECO:0000313" key="2">
    <source>
        <dbReference type="EMBL" id="KAF4303857.1"/>
    </source>
</evidence>
<evidence type="ECO:0000313" key="3">
    <source>
        <dbReference type="Proteomes" id="UP000572817"/>
    </source>
</evidence>
<comment type="caution">
    <text evidence="2">The sequence shown here is derived from an EMBL/GenBank/DDBJ whole genome shotgun (WGS) entry which is preliminary data.</text>
</comment>
<reference evidence="2" key="1">
    <citation type="submission" date="2020-04" db="EMBL/GenBank/DDBJ databases">
        <title>Genome Assembly and Annotation of Botryosphaeria dothidea sdau 11-99, a Latent Pathogen of Apple Fruit Ring Rot in China.</title>
        <authorList>
            <person name="Yu C."/>
            <person name="Diao Y."/>
            <person name="Lu Q."/>
            <person name="Zhao J."/>
            <person name="Cui S."/>
            <person name="Peng C."/>
            <person name="He B."/>
            <person name="Liu H."/>
        </authorList>
    </citation>
    <scope>NUCLEOTIDE SEQUENCE [LARGE SCALE GENOMIC DNA]</scope>
    <source>
        <strain evidence="2">Sdau11-99</strain>
    </source>
</reference>
<dbReference type="Proteomes" id="UP000572817">
    <property type="component" value="Unassembled WGS sequence"/>
</dbReference>
<dbReference type="EMBL" id="WWBZ02000051">
    <property type="protein sequence ID" value="KAF4303857.1"/>
    <property type="molecule type" value="Genomic_DNA"/>
</dbReference>
<protein>
    <submittedName>
        <fullName evidence="2">Uncharacterized protein</fullName>
    </submittedName>
</protein>
<sequence>MAIAIDPFSQQLIQYEPRSVEVPTSDASIARAQRYSRGYEFNVSVEHIFVDGINFPNTQANADFALQAAILYGLTHSLDDTAKQVQFKCPSGNCTWDPFESLAVCSICNDVSADLTVEHATGPLLLATIHGYNGFVSGDNVTTFKLPNGLFIDEMPFIDTDKTVWMTSFGTGNRNETVSLKDFDTLIWAMSFLRPRNNDIDIWRDVTIEAIECGLYYCVNKYTPTVKSAIISELEEPVANAFKAPDSWRPYTDAEILRNNNWLDNLNFHPALSGIQRSDLMLGANFNVSQTAVDSISSLLAQTFTRGGYDDSDYGNITGFSRSKDDYEPPTMQPFISIPDLRTPFVSLARGMTNTIRADSDNTTIQTGRTAVMQTYYVIAWQWIALHVVVIVAGTVFMLITMYETRNNEIPVWTSSALAILARGEDTNGSLRGTVTRRDLDRQAETTLLRFCPPQSPALKDNSEQGLVTGEVTPVPSEVSSLEDVVLNEFDVTSERARKICRCIQLR</sequence>
<organism evidence="2 3">
    <name type="scientific">Botryosphaeria dothidea</name>
    <dbReference type="NCBI Taxonomy" id="55169"/>
    <lineage>
        <taxon>Eukaryota</taxon>
        <taxon>Fungi</taxon>
        <taxon>Dikarya</taxon>
        <taxon>Ascomycota</taxon>
        <taxon>Pezizomycotina</taxon>
        <taxon>Dothideomycetes</taxon>
        <taxon>Dothideomycetes incertae sedis</taxon>
        <taxon>Botryosphaeriales</taxon>
        <taxon>Botryosphaeriaceae</taxon>
        <taxon>Botryosphaeria</taxon>
    </lineage>
</organism>
<gene>
    <name evidence="2" type="ORF">GTA08_BOTSDO07780</name>
</gene>
<keyword evidence="1" id="KW-0472">Membrane</keyword>